<organism evidence="1 2">
    <name type="scientific">Bradyrhizobium japonicum</name>
    <dbReference type="NCBI Taxonomy" id="375"/>
    <lineage>
        <taxon>Bacteria</taxon>
        <taxon>Pseudomonadati</taxon>
        <taxon>Pseudomonadota</taxon>
        <taxon>Alphaproteobacteria</taxon>
        <taxon>Hyphomicrobiales</taxon>
        <taxon>Nitrobacteraceae</taxon>
        <taxon>Bradyrhizobium</taxon>
    </lineage>
</organism>
<name>A0A0A3XL32_BRAJP</name>
<reference evidence="1 2" key="1">
    <citation type="submission" date="2014-09" db="EMBL/GenBank/DDBJ databases">
        <title>Draft genome of Bradyrhizobium japonicum Is-34.</title>
        <authorList>
            <person name="Tsurumaru H."/>
            <person name="Yamakawa T."/>
            <person name="Hashimoto S."/>
            <person name="Okizaki K."/>
            <person name="Kanesaki Y."/>
            <person name="Yoshikawa H."/>
            <person name="Yajima S."/>
        </authorList>
    </citation>
    <scope>NUCLEOTIDE SEQUENCE [LARGE SCALE GENOMIC DNA]</scope>
    <source>
        <strain evidence="1 2">Is-34</strain>
    </source>
</reference>
<dbReference type="AlphaFoldDB" id="A0A0A3XL32"/>
<dbReference type="RefSeq" id="WP_041960237.1">
    <property type="nucleotide sequence ID" value="NZ_JRPN01000039.1"/>
</dbReference>
<evidence type="ECO:0000313" key="1">
    <source>
        <dbReference type="EMBL" id="KGT73891.1"/>
    </source>
</evidence>
<dbReference type="EMBL" id="JRPN01000039">
    <property type="protein sequence ID" value="KGT73891.1"/>
    <property type="molecule type" value="Genomic_DNA"/>
</dbReference>
<accession>A0A0A3XL32</accession>
<protein>
    <submittedName>
        <fullName evidence="1">Uncharacterized protein</fullName>
    </submittedName>
</protein>
<evidence type="ECO:0000313" key="2">
    <source>
        <dbReference type="Proteomes" id="UP000030377"/>
    </source>
</evidence>
<proteinExistence type="predicted"/>
<comment type="caution">
    <text evidence="1">The sequence shown here is derived from an EMBL/GenBank/DDBJ whole genome shotgun (WGS) entry which is preliminary data.</text>
</comment>
<gene>
    <name evidence="1" type="ORF">MA20_40965</name>
</gene>
<dbReference type="Proteomes" id="UP000030377">
    <property type="component" value="Unassembled WGS sequence"/>
</dbReference>
<sequence length="123" mass="13265">MPKAAFSLPQFSPFELLLADYEVAVEEADRAHAIWNEARTDAALHAAEAALDAATSAVDTVGDMILAIPGGSASDFALKAEVLFMPGGADFTEMFCFRPKDLPQFIQEIATWLRNGDFSPARS</sequence>